<evidence type="ECO:0000313" key="1">
    <source>
        <dbReference type="EMBL" id="QIZ75667.1"/>
    </source>
</evidence>
<dbReference type="RefSeq" id="WP_168658928.1">
    <property type="nucleotide sequence ID" value="NZ_CP051180.1"/>
</dbReference>
<dbReference type="Pfam" id="PF04325">
    <property type="entry name" value="DUF465"/>
    <property type="match status" value="1"/>
</dbReference>
<reference evidence="1 2" key="1">
    <citation type="submission" date="2020-04" db="EMBL/GenBank/DDBJ databases">
        <title>Ferrimonas sp. S7 isolated from sea water.</title>
        <authorList>
            <person name="Bae S.S."/>
            <person name="Baek K."/>
        </authorList>
    </citation>
    <scope>NUCLEOTIDE SEQUENCE [LARGE SCALE GENOMIC DNA]</scope>
    <source>
        <strain evidence="1 2">S7</strain>
    </source>
</reference>
<dbReference type="EMBL" id="CP051180">
    <property type="protein sequence ID" value="QIZ75667.1"/>
    <property type="molecule type" value="Genomic_DNA"/>
</dbReference>
<name>A0A6H1U9E6_9GAMM</name>
<dbReference type="Gene3D" id="6.10.280.50">
    <property type="match status" value="1"/>
</dbReference>
<proteinExistence type="predicted"/>
<keyword evidence="2" id="KW-1185">Reference proteome</keyword>
<dbReference type="InterPro" id="IPR038444">
    <property type="entry name" value="DUF465_sf"/>
</dbReference>
<dbReference type="KEGG" id="fes:HER31_01360"/>
<accession>A0A6H1U9E6</accession>
<evidence type="ECO:0000313" key="2">
    <source>
        <dbReference type="Proteomes" id="UP000501602"/>
    </source>
</evidence>
<protein>
    <submittedName>
        <fullName evidence="1">YdcH family protein</fullName>
    </submittedName>
</protein>
<dbReference type="InterPro" id="IPR007420">
    <property type="entry name" value="DUF465"/>
</dbReference>
<organism evidence="1 2">
    <name type="scientific">Ferrimonas lipolytica</name>
    <dbReference type="NCBI Taxonomy" id="2724191"/>
    <lineage>
        <taxon>Bacteria</taxon>
        <taxon>Pseudomonadati</taxon>
        <taxon>Pseudomonadota</taxon>
        <taxon>Gammaproteobacteria</taxon>
        <taxon>Alteromonadales</taxon>
        <taxon>Ferrimonadaceae</taxon>
        <taxon>Ferrimonas</taxon>
    </lineage>
</organism>
<sequence length="81" mass="9471">MLGENHALRIEFPDHLDAINALAAQDEVFSKDLKHYDLLDQEIRKLELRNTPVSDDTIHELKHERMALKDSLHKRVIDSEK</sequence>
<dbReference type="Proteomes" id="UP000501602">
    <property type="component" value="Chromosome"/>
</dbReference>
<gene>
    <name evidence="1" type="ORF">HER31_01360</name>
</gene>
<dbReference type="AlphaFoldDB" id="A0A6H1U9E6"/>